<organism evidence="1 2">
    <name type="scientific">Odoribacter laneus YIT 12061</name>
    <dbReference type="NCBI Taxonomy" id="742817"/>
    <lineage>
        <taxon>Bacteria</taxon>
        <taxon>Pseudomonadati</taxon>
        <taxon>Bacteroidota</taxon>
        <taxon>Bacteroidia</taxon>
        <taxon>Bacteroidales</taxon>
        <taxon>Odoribacteraceae</taxon>
        <taxon>Odoribacter</taxon>
    </lineage>
</organism>
<dbReference type="EMBL" id="ADMC01000005">
    <property type="protein sequence ID" value="EHP50831.1"/>
    <property type="molecule type" value="Genomic_DNA"/>
</dbReference>
<proteinExistence type="predicted"/>
<name>H1DE34_9BACT</name>
<dbReference type="STRING" id="742817.HMPREF9449_00520"/>
<evidence type="ECO:0000313" key="2">
    <source>
        <dbReference type="Proteomes" id="UP000004892"/>
    </source>
</evidence>
<comment type="caution">
    <text evidence="1">The sequence shown here is derived from an EMBL/GenBank/DDBJ whole genome shotgun (WGS) entry which is preliminary data.</text>
</comment>
<dbReference type="Proteomes" id="UP000004892">
    <property type="component" value="Unassembled WGS sequence"/>
</dbReference>
<protein>
    <recommendedName>
        <fullName evidence="3">Competence protein CoiA-like family protein</fullName>
    </recommendedName>
</protein>
<keyword evidence="2" id="KW-1185">Reference proteome</keyword>
<dbReference type="HOGENOM" id="CLU_065994_0_0_10"/>
<dbReference type="AlphaFoldDB" id="H1DE34"/>
<sequence length="372" mass="43494">MIQFHNATDTDDKIININDVTRDNRAEHYFCIGCGKEMSAVLGEKREHHFRHKEDTCSWESYLHQLGKKLIKQRFETSTEFIVQYYGQSTCQKWEECKLRKSCGQLKCQSKLLFSVDLKNNYDTCEEEAGYKGFRADLKLTHSEYPEREPIFLEIFVTHECKPDKIESGIKIIEIKIDSEIDVLRPIIENEGSMVESKPYTPYNVKTIPPIRFYNFERNVRPEYPLNRFYLYRDGNGLLRGCCEQNKITCQNVETEHNDLSLFEVAILEKSVPNKQQYGLYSLGLALAIKKGFKIKNCFFCNRFRSCVLIKTTNQINPQTGKPGVIRVPNHKISKDLDRTKIASSCPNYQTDNYLCSRIISSFNPDTYWEWL</sequence>
<dbReference type="PATRIC" id="fig|742817.3.peg.554"/>
<dbReference type="eggNOG" id="COG4469">
    <property type="taxonomic scope" value="Bacteria"/>
</dbReference>
<evidence type="ECO:0008006" key="3">
    <source>
        <dbReference type="Google" id="ProtNLM"/>
    </source>
</evidence>
<evidence type="ECO:0000313" key="1">
    <source>
        <dbReference type="EMBL" id="EHP50831.1"/>
    </source>
</evidence>
<reference evidence="1 2" key="1">
    <citation type="submission" date="2012-01" db="EMBL/GenBank/DDBJ databases">
        <title>The Genome Sequence of Odoribacter laneus YIT 12061.</title>
        <authorList>
            <consortium name="The Broad Institute Genome Sequencing Platform"/>
            <person name="Earl A."/>
            <person name="Ward D."/>
            <person name="Feldgarden M."/>
            <person name="Gevers D."/>
            <person name="Morotomi M."/>
            <person name="Young S.K."/>
            <person name="Zeng Q."/>
            <person name="Gargeya S."/>
            <person name="Fitzgerald M."/>
            <person name="Haas B."/>
            <person name="Abouelleil A."/>
            <person name="Alvarado L."/>
            <person name="Arachchi H.M."/>
            <person name="Berlin A."/>
            <person name="Chapman S.B."/>
            <person name="Gearin G."/>
            <person name="Goldberg J."/>
            <person name="Griggs A."/>
            <person name="Gujja S."/>
            <person name="Hansen M."/>
            <person name="Heiman D."/>
            <person name="Howarth C."/>
            <person name="Larimer J."/>
            <person name="Lui A."/>
            <person name="MacDonald P.J.P."/>
            <person name="McCowen C."/>
            <person name="Montmayeur A."/>
            <person name="Murphy C."/>
            <person name="Neiman D."/>
            <person name="Pearson M."/>
            <person name="Priest M."/>
            <person name="Roberts A."/>
            <person name="Saif S."/>
            <person name="Shea T."/>
            <person name="Sisk P."/>
            <person name="Stolte C."/>
            <person name="Sykes S."/>
            <person name="Wortman J."/>
            <person name="Nusbaum C."/>
            <person name="Birren B."/>
        </authorList>
    </citation>
    <scope>NUCLEOTIDE SEQUENCE [LARGE SCALE GENOMIC DNA]</scope>
    <source>
        <strain evidence="1 2">YIT 12061</strain>
    </source>
</reference>
<gene>
    <name evidence="1" type="ORF">HMPREF9449_00520</name>
</gene>
<dbReference type="GeneID" id="98068169"/>
<dbReference type="RefSeq" id="WP_009135674.1">
    <property type="nucleotide sequence ID" value="NZ_JH594596.1"/>
</dbReference>
<accession>H1DE34</accession>